<comment type="subcellular location">
    <subcellularLocation>
        <location evidence="1">Membrane</location>
        <topology evidence="1">Multi-pass membrane protein</topology>
    </subcellularLocation>
</comment>
<feature type="transmembrane region" description="Helical" evidence="13">
    <location>
        <begin position="44"/>
        <end position="60"/>
    </location>
</feature>
<feature type="transmembrane region" description="Helical" evidence="13">
    <location>
        <begin position="151"/>
        <end position="183"/>
    </location>
</feature>
<dbReference type="Pfam" id="PF06736">
    <property type="entry name" value="TMEM175"/>
    <property type="match status" value="1"/>
</dbReference>
<evidence type="ECO:0000313" key="15">
    <source>
        <dbReference type="Proteomes" id="UP000823963"/>
    </source>
</evidence>
<dbReference type="Proteomes" id="UP000823963">
    <property type="component" value="Unassembled WGS sequence"/>
</dbReference>
<reference evidence="14" key="2">
    <citation type="submission" date="2021-04" db="EMBL/GenBank/DDBJ databases">
        <authorList>
            <person name="Gilroy R."/>
        </authorList>
    </citation>
    <scope>NUCLEOTIDE SEQUENCE</scope>
    <source>
        <strain evidence="14">6627</strain>
    </source>
</reference>
<evidence type="ECO:0000256" key="10">
    <source>
        <dbReference type="ARBA" id="ARBA00023136"/>
    </source>
</evidence>
<keyword evidence="11" id="KW-0407">Ion channel</keyword>
<comment type="catalytic activity">
    <reaction evidence="12">
        <text>K(+)(in) = K(+)(out)</text>
        <dbReference type="Rhea" id="RHEA:29463"/>
        <dbReference type="ChEBI" id="CHEBI:29103"/>
    </reaction>
</comment>
<reference evidence="14" key="1">
    <citation type="journal article" date="2021" name="PeerJ">
        <title>Extensive microbial diversity within the chicken gut microbiome revealed by metagenomics and culture.</title>
        <authorList>
            <person name="Gilroy R."/>
            <person name="Ravi A."/>
            <person name="Getino M."/>
            <person name="Pursley I."/>
            <person name="Horton D.L."/>
            <person name="Alikhan N.F."/>
            <person name="Baker D."/>
            <person name="Gharbi K."/>
            <person name="Hall N."/>
            <person name="Watson M."/>
            <person name="Adriaenssens E.M."/>
            <person name="Foster-Nyarko E."/>
            <person name="Jarju S."/>
            <person name="Secka A."/>
            <person name="Antonio M."/>
            <person name="Oren A."/>
            <person name="Chaudhuri R.R."/>
            <person name="La Ragione R."/>
            <person name="Hildebrand F."/>
            <person name="Pallen M.J."/>
        </authorList>
    </citation>
    <scope>NUCLEOTIDE SEQUENCE</scope>
    <source>
        <strain evidence="14">6627</strain>
    </source>
</reference>
<keyword evidence="5 13" id="KW-0812">Transmembrane</keyword>
<evidence type="ECO:0000256" key="5">
    <source>
        <dbReference type="ARBA" id="ARBA00022692"/>
    </source>
</evidence>
<evidence type="ECO:0000256" key="8">
    <source>
        <dbReference type="ARBA" id="ARBA00022989"/>
    </source>
</evidence>
<dbReference type="AlphaFoldDB" id="A0A9D2AA80"/>
<evidence type="ECO:0000256" key="11">
    <source>
        <dbReference type="ARBA" id="ARBA00023303"/>
    </source>
</evidence>
<evidence type="ECO:0000256" key="13">
    <source>
        <dbReference type="SAM" id="Phobius"/>
    </source>
</evidence>
<dbReference type="GO" id="GO:0016020">
    <property type="term" value="C:membrane"/>
    <property type="evidence" value="ECO:0007669"/>
    <property type="project" value="UniProtKB-SubCell"/>
</dbReference>
<keyword evidence="7" id="KW-0630">Potassium</keyword>
<keyword evidence="10 13" id="KW-0472">Membrane</keyword>
<evidence type="ECO:0000313" key="14">
    <source>
        <dbReference type="EMBL" id="HIX01555.1"/>
    </source>
</evidence>
<gene>
    <name evidence="14" type="ORF">H9861_02250</name>
</gene>
<feature type="transmembrane region" description="Helical" evidence="13">
    <location>
        <begin position="81"/>
        <end position="99"/>
    </location>
</feature>
<feature type="transmembrane region" description="Helical" evidence="13">
    <location>
        <begin position="111"/>
        <end position="130"/>
    </location>
</feature>
<dbReference type="InterPro" id="IPR010617">
    <property type="entry name" value="TMEM175-like"/>
</dbReference>
<name>A0A9D2AA80_9LACO</name>
<organism evidence="14 15">
    <name type="scientific">Candidatus Ligilactobacillus excrementigallinarum</name>
    <dbReference type="NCBI Taxonomy" id="2838641"/>
    <lineage>
        <taxon>Bacteria</taxon>
        <taxon>Bacillati</taxon>
        <taxon>Bacillota</taxon>
        <taxon>Bacilli</taxon>
        <taxon>Lactobacillales</taxon>
        <taxon>Lactobacillaceae</taxon>
        <taxon>Ligilactobacillus</taxon>
    </lineage>
</organism>
<dbReference type="GO" id="GO:0015252">
    <property type="term" value="F:proton channel activity"/>
    <property type="evidence" value="ECO:0007669"/>
    <property type="project" value="InterPro"/>
</dbReference>
<keyword evidence="4" id="KW-0633">Potassium transport</keyword>
<evidence type="ECO:0000256" key="4">
    <source>
        <dbReference type="ARBA" id="ARBA00022538"/>
    </source>
</evidence>
<accession>A0A9D2AA80</accession>
<keyword evidence="8 13" id="KW-1133">Transmembrane helix</keyword>
<evidence type="ECO:0000256" key="7">
    <source>
        <dbReference type="ARBA" id="ARBA00022958"/>
    </source>
</evidence>
<evidence type="ECO:0000256" key="3">
    <source>
        <dbReference type="ARBA" id="ARBA00022448"/>
    </source>
</evidence>
<evidence type="ECO:0000256" key="2">
    <source>
        <dbReference type="ARBA" id="ARBA00006920"/>
    </source>
</evidence>
<comment type="similarity">
    <text evidence="2">Belongs to the TMEM175 family.</text>
</comment>
<protein>
    <submittedName>
        <fullName evidence="14">DUF1211 domain-containing protein</fullName>
    </submittedName>
</protein>
<keyword evidence="6" id="KW-0631">Potassium channel</keyword>
<dbReference type="GO" id="GO:0005267">
    <property type="term" value="F:potassium channel activity"/>
    <property type="evidence" value="ECO:0007669"/>
    <property type="project" value="UniProtKB-KW"/>
</dbReference>
<evidence type="ECO:0000256" key="6">
    <source>
        <dbReference type="ARBA" id="ARBA00022826"/>
    </source>
</evidence>
<evidence type="ECO:0000256" key="1">
    <source>
        <dbReference type="ARBA" id="ARBA00004141"/>
    </source>
</evidence>
<comment type="caution">
    <text evidence="14">The sequence shown here is derived from an EMBL/GenBank/DDBJ whole genome shotgun (WGS) entry which is preliminary data.</text>
</comment>
<keyword evidence="3" id="KW-0813">Transport</keyword>
<dbReference type="EMBL" id="DXFP01000015">
    <property type="protein sequence ID" value="HIX01555.1"/>
    <property type="molecule type" value="Genomic_DNA"/>
</dbReference>
<sequence length="191" mass="22017">MNDTAHLEDFTNAVIAIVTTLMVLDIKPPTGASLASLFDAHNHVLTYIYSFLLISMYWINHSRIFRHTPHVKINLKILWSNNLFLLLITFVPFATSWLARHLNARVPELTYTILMFCVDLSFYLLLHEVLTNNPQAKKLFKVKVFLKKIHINLLINIIAILSGYFIPISAIFISLCAILLWILPDKQIMLK</sequence>
<keyword evidence="9" id="KW-0406">Ion transport</keyword>
<evidence type="ECO:0000256" key="12">
    <source>
        <dbReference type="ARBA" id="ARBA00034430"/>
    </source>
</evidence>
<proteinExistence type="inferred from homology"/>
<evidence type="ECO:0000256" key="9">
    <source>
        <dbReference type="ARBA" id="ARBA00023065"/>
    </source>
</evidence>